<proteinExistence type="predicted"/>
<dbReference type="FunFam" id="1.10.533.10:FF:000088">
    <property type="entry name" value="P53-induced death domain protein 1"/>
    <property type="match status" value="1"/>
</dbReference>
<reference evidence="3" key="1">
    <citation type="submission" date="2025-08" db="UniProtKB">
        <authorList>
            <consortium name="Ensembl"/>
        </authorList>
    </citation>
    <scope>IDENTIFICATION</scope>
</reference>
<dbReference type="InterPro" id="IPR011029">
    <property type="entry name" value="DEATH-like_dom_sf"/>
</dbReference>
<evidence type="ECO:0000259" key="2">
    <source>
        <dbReference type="PROSITE" id="PS50017"/>
    </source>
</evidence>
<dbReference type="InterPro" id="IPR000488">
    <property type="entry name" value="Death_dom"/>
</dbReference>
<evidence type="ECO:0000256" key="1">
    <source>
        <dbReference type="SAM" id="MobiDB-lite"/>
    </source>
</evidence>
<name>A0A8B9P6G2_APTOW</name>
<dbReference type="InterPro" id="IPR004020">
    <property type="entry name" value="DAPIN"/>
</dbReference>
<dbReference type="Pfam" id="PF02758">
    <property type="entry name" value="PYRIN"/>
    <property type="match status" value="1"/>
</dbReference>
<dbReference type="Pfam" id="PF00531">
    <property type="entry name" value="Death"/>
    <property type="match status" value="1"/>
</dbReference>
<dbReference type="SMART" id="SM00005">
    <property type="entry name" value="DEATH"/>
    <property type="match status" value="1"/>
</dbReference>
<organism evidence="3 4">
    <name type="scientific">Apteryx owenii</name>
    <name type="common">Little spotted kiwi</name>
    <dbReference type="NCBI Taxonomy" id="8824"/>
    <lineage>
        <taxon>Eukaryota</taxon>
        <taxon>Metazoa</taxon>
        <taxon>Chordata</taxon>
        <taxon>Craniata</taxon>
        <taxon>Vertebrata</taxon>
        <taxon>Euteleostomi</taxon>
        <taxon>Archelosauria</taxon>
        <taxon>Archosauria</taxon>
        <taxon>Dinosauria</taxon>
        <taxon>Saurischia</taxon>
        <taxon>Theropoda</taxon>
        <taxon>Coelurosauria</taxon>
        <taxon>Aves</taxon>
        <taxon>Palaeognathae</taxon>
        <taxon>Apterygiformes</taxon>
        <taxon>Apterygidae</taxon>
        <taxon>Apteryx</taxon>
    </lineage>
</organism>
<evidence type="ECO:0000313" key="3">
    <source>
        <dbReference type="Ensembl" id="ENSAOWP00000007482.1"/>
    </source>
</evidence>
<dbReference type="Proteomes" id="UP000694424">
    <property type="component" value="Unplaced"/>
</dbReference>
<dbReference type="SMART" id="SM01289">
    <property type="entry name" value="PYRIN"/>
    <property type="match status" value="1"/>
</dbReference>
<feature type="compositionally biased region" description="Low complexity" evidence="1">
    <location>
        <begin position="100"/>
        <end position="118"/>
    </location>
</feature>
<accession>A0A8B9P6G2</accession>
<protein>
    <recommendedName>
        <fullName evidence="2">Death domain-containing protein</fullName>
    </recommendedName>
</protein>
<reference evidence="3" key="2">
    <citation type="submission" date="2025-09" db="UniProtKB">
        <authorList>
            <consortium name="Ensembl"/>
        </authorList>
    </citation>
    <scope>IDENTIFICATION</scope>
</reference>
<evidence type="ECO:0000313" key="4">
    <source>
        <dbReference type="Proteomes" id="UP000694424"/>
    </source>
</evidence>
<feature type="domain" description="Death" evidence="2">
    <location>
        <begin position="169"/>
        <end position="231"/>
    </location>
</feature>
<dbReference type="SUPFAM" id="SSF47986">
    <property type="entry name" value="DEATH domain"/>
    <property type="match status" value="2"/>
</dbReference>
<dbReference type="Ensembl" id="ENSAOWT00000008474.1">
    <property type="protein sequence ID" value="ENSAOWP00000007482.1"/>
    <property type="gene ID" value="ENSAOWG00000005139.1"/>
</dbReference>
<feature type="region of interest" description="Disordered" evidence="1">
    <location>
        <begin position="100"/>
        <end position="138"/>
    </location>
</feature>
<sequence length="234" mass="25369">MAVAAAGERETLLALQCALPDEQFQAFKYLLEGQIPLSQLRPATRPDLCSLLLQHFPGQALRKAGVILRQLSRLDLIQRFQLPGAEDVLGSSALPGVAAGSSGMSAGEDAAGASEGAGWALPSHAGRPHGRGAPCFSPAGERRLLTERDLMQVAQKTGREWQEVGIQCLGLEKSRLEQIREDNPNNVVMQVFEMLREWLRREKQHATAPHLHACLAQANVNPEVLTFLQSIGGV</sequence>
<dbReference type="AlphaFoldDB" id="A0A8B9P6G2"/>
<dbReference type="PROSITE" id="PS50017">
    <property type="entry name" value="DEATH_DOMAIN"/>
    <property type="match status" value="1"/>
</dbReference>
<dbReference type="Gene3D" id="1.10.533.10">
    <property type="entry name" value="Death Domain, Fas"/>
    <property type="match status" value="2"/>
</dbReference>
<keyword evidence="4" id="KW-1185">Reference proteome</keyword>
<dbReference type="GO" id="GO:0007165">
    <property type="term" value="P:signal transduction"/>
    <property type="evidence" value="ECO:0007669"/>
    <property type="project" value="InterPro"/>
</dbReference>